<proteinExistence type="predicted"/>
<organism evidence="7 8">
    <name type="scientific">Dioszegia hungarica</name>
    <dbReference type="NCBI Taxonomy" id="4972"/>
    <lineage>
        <taxon>Eukaryota</taxon>
        <taxon>Fungi</taxon>
        <taxon>Dikarya</taxon>
        <taxon>Basidiomycota</taxon>
        <taxon>Agaricomycotina</taxon>
        <taxon>Tremellomycetes</taxon>
        <taxon>Tremellales</taxon>
        <taxon>Bulleribasidiaceae</taxon>
        <taxon>Dioszegia</taxon>
    </lineage>
</organism>
<evidence type="ECO:0000256" key="6">
    <source>
        <dbReference type="SAM" id="Phobius"/>
    </source>
</evidence>
<feature type="transmembrane region" description="Helical" evidence="6">
    <location>
        <begin position="48"/>
        <end position="66"/>
    </location>
</feature>
<gene>
    <name evidence="7" type="ORF">MKK02DRAFT_35424</name>
</gene>
<dbReference type="Gene3D" id="1.20.1250.20">
    <property type="entry name" value="MFS general substrate transporter like domains"/>
    <property type="match status" value="1"/>
</dbReference>
<dbReference type="Pfam" id="PF07690">
    <property type="entry name" value="MFS_1"/>
    <property type="match status" value="1"/>
</dbReference>
<dbReference type="InterPro" id="IPR051617">
    <property type="entry name" value="UNC-93-like_regulator"/>
</dbReference>
<feature type="transmembrane region" description="Helical" evidence="6">
    <location>
        <begin position="257"/>
        <end position="276"/>
    </location>
</feature>
<evidence type="ECO:0000313" key="7">
    <source>
        <dbReference type="EMBL" id="KAI9632613.1"/>
    </source>
</evidence>
<dbReference type="EMBL" id="JAKWFO010000014">
    <property type="protein sequence ID" value="KAI9632613.1"/>
    <property type="molecule type" value="Genomic_DNA"/>
</dbReference>
<keyword evidence="4 6" id="KW-0472">Membrane</keyword>
<dbReference type="RefSeq" id="XP_052942390.1">
    <property type="nucleotide sequence ID" value="XM_053089175.1"/>
</dbReference>
<dbReference type="PANTHER" id="PTHR23294">
    <property type="entry name" value="ET TRANSLATION PRODUCT-RELATED"/>
    <property type="match status" value="1"/>
</dbReference>
<protein>
    <submittedName>
        <fullName evidence="7">Membrane protein</fullName>
    </submittedName>
</protein>
<dbReference type="GeneID" id="77728380"/>
<evidence type="ECO:0000313" key="8">
    <source>
        <dbReference type="Proteomes" id="UP001164286"/>
    </source>
</evidence>
<dbReference type="SUPFAM" id="SSF103473">
    <property type="entry name" value="MFS general substrate transporter"/>
    <property type="match status" value="1"/>
</dbReference>
<dbReference type="Proteomes" id="UP001164286">
    <property type="component" value="Unassembled WGS sequence"/>
</dbReference>
<keyword evidence="2 6" id="KW-0812">Transmembrane</keyword>
<feature type="transmembrane region" description="Helical" evidence="6">
    <location>
        <begin position="24"/>
        <end position="41"/>
    </location>
</feature>
<comment type="subcellular location">
    <subcellularLocation>
        <location evidence="1">Membrane</location>
        <topology evidence="1">Multi-pass membrane protein</topology>
    </subcellularLocation>
</comment>
<sequence length="432" mass="47169">MADAISGLGGGGQATPYTVSAAQAASYCAVATVALFGGPLASRMGLKLMLIIGAATFPINGSAYYVNSAYGTQWYLIFGRFIYGIGFGFWYVAEAAMILSYPEEGRRGEYLAIWVGARNLGQLVGGSIALARNAQAAAAGAIATSTYLAFVAIEAVGFPVSFLISPPEKVTRSDGVPIVLAARKPIRAEMVLLWKAVIHPRMLLLTPIAFYSYFAGGTLSTYLTLYFTVRARALSFTAIYCRFVLDNQRWSQRTRAMIGFWAWMLPTLAVFAWLSANTAKFLSMSAAPKYDWSSDGWANAYIPFCTLQITTYLCQTYIYWLISCFVVDVQGNARNGGIFRSWEAIGQAVSYGLNSNISLTFVPLAVNFALCLLCIFPTLLVARQVPLWRSDSLKNPDRQETVTGKEAIELEEADKTGDTTVDIESVPTQRMK</sequence>
<feature type="region of interest" description="Disordered" evidence="5">
    <location>
        <begin position="397"/>
        <end position="432"/>
    </location>
</feature>
<keyword evidence="3 6" id="KW-1133">Transmembrane helix</keyword>
<dbReference type="InterPro" id="IPR011701">
    <property type="entry name" value="MFS"/>
</dbReference>
<feature type="transmembrane region" description="Helical" evidence="6">
    <location>
        <begin position="78"/>
        <end position="99"/>
    </location>
</feature>
<dbReference type="PANTHER" id="PTHR23294:SF19">
    <property type="entry name" value="DUF895 DOMAIN MEMBRANE PROTEIN-RELATED"/>
    <property type="match status" value="1"/>
</dbReference>
<keyword evidence="8" id="KW-1185">Reference proteome</keyword>
<feature type="transmembrane region" description="Helical" evidence="6">
    <location>
        <begin position="137"/>
        <end position="164"/>
    </location>
</feature>
<feature type="transmembrane region" description="Helical" evidence="6">
    <location>
        <begin position="361"/>
        <end position="382"/>
    </location>
</feature>
<dbReference type="InterPro" id="IPR036259">
    <property type="entry name" value="MFS_trans_sf"/>
</dbReference>
<comment type="caution">
    <text evidence="7">The sequence shown here is derived from an EMBL/GenBank/DDBJ whole genome shotgun (WGS) entry which is preliminary data.</text>
</comment>
<evidence type="ECO:0000256" key="2">
    <source>
        <dbReference type="ARBA" id="ARBA00022692"/>
    </source>
</evidence>
<name>A0AA38H1H5_9TREE</name>
<evidence type="ECO:0000256" key="5">
    <source>
        <dbReference type="SAM" id="MobiDB-lite"/>
    </source>
</evidence>
<dbReference type="GO" id="GO:0022857">
    <property type="term" value="F:transmembrane transporter activity"/>
    <property type="evidence" value="ECO:0007669"/>
    <property type="project" value="InterPro"/>
</dbReference>
<evidence type="ECO:0000256" key="4">
    <source>
        <dbReference type="ARBA" id="ARBA00023136"/>
    </source>
</evidence>
<reference evidence="7" key="1">
    <citation type="journal article" date="2022" name="G3 (Bethesda)">
        <title>High quality genome of the basidiomycete yeast Dioszegia hungarica PDD-24b-2 isolated from cloud water.</title>
        <authorList>
            <person name="Jarrige D."/>
            <person name="Haridas S."/>
            <person name="Bleykasten-Grosshans C."/>
            <person name="Joly M."/>
            <person name="Nadalig T."/>
            <person name="Sancelme M."/>
            <person name="Vuilleumier S."/>
            <person name="Grigoriev I.V."/>
            <person name="Amato P."/>
            <person name="Bringel F."/>
        </authorList>
    </citation>
    <scope>NUCLEOTIDE SEQUENCE</scope>
    <source>
        <strain evidence="7">PDD-24b-2</strain>
    </source>
</reference>
<evidence type="ECO:0000256" key="1">
    <source>
        <dbReference type="ARBA" id="ARBA00004141"/>
    </source>
</evidence>
<evidence type="ECO:0000256" key="3">
    <source>
        <dbReference type="ARBA" id="ARBA00022989"/>
    </source>
</evidence>
<dbReference type="GO" id="GO:0016020">
    <property type="term" value="C:membrane"/>
    <property type="evidence" value="ECO:0007669"/>
    <property type="project" value="UniProtKB-SubCell"/>
</dbReference>
<dbReference type="AlphaFoldDB" id="A0AA38H1H5"/>
<accession>A0AA38H1H5</accession>